<feature type="region of interest" description="Disordered" evidence="1">
    <location>
        <begin position="68"/>
        <end position="90"/>
    </location>
</feature>
<name>A0A348WMB9_9GAMM</name>
<comment type="caution">
    <text evidence="3">The sequence shown here is derived from an EMBL/GenBank/DDBJ whole genome shotgun (WGS) entry which is preliminary data.</text>
</comment>
<proteinExistence type="predicted"/>
<dbReference type="EMBL" id="DMUP01000057">
    <property type="protein sequence ID" value="HAR55681.1"/>
    <property type="molecule type" value="Genomic_DNA"/>
</dbReference>
<dbReference type="AlphaFoldDB" id="A0A348WMB9"/>
<dbReference type="STRING" id="314276.OS145_12136"/>
<dbReference type="GO" id="GO:0032153">
    <property type="term" value="C:cell division site"/>
    <property type="evidence" value="ECO:0007669"/>
    <property type="project" value="TreeGrafter"/>
</dbReference>
<feature type="domain" description="SPOR" evidence="2">
    <location>
        <begin position="97"/>
        <end position="175"/>
    </location>
</feature>
<dbReference type="PROSITE" id="PS51724">
    <property type="entry name" value="SPOR"/>
    <property type="match status" value="1"/>
</dbReference>
<evidence type="ECO:0000259" key="2">
    <source>
        <dbReference type="PROSITE" id="PS51724"/>
    </source>
</evidence>
<gene>
    <name evidence="3" type="ORF">DCR58_02720</name>
</gene>
<dbReference type="InterPro" id="IPR052521">
    <property type="entry name" value="Cell_div_SPOR-domain"/>
</dbReference>
<evidence type="ECO:0000256" key="1">
    <source>
        <dbReference type="SAM" id="MobiDB-lite"/>
    </source>
</evidence>
<dbReference type="GO" id="GO:0042834">
    <property type="term" value="F:peptidoglycan binding"/>
    <property type="evidence" value="ECO:0007669"/>
    <property type="project" value="InterPro"/>
</dbReference>
<dbReference type="InterPro" id="IPR036680">
    <property type="entry name" value="SPOR-like_sf"/>
</dbReference>
<organism evidence="3 4">
    <name type="scientific">Idiomarina baltica</name>
    <dbReference type="NCBI Taxonomy" id="190892"/>
    <lineage>
        <taxon>Bacteria</taxon>
        <taxon>Pseudomonadati</taxon>
        <taxon>Pseudomonadota</taxon>
        <taxon>Gammaproteobacteria</taxon>
        <taxon>Alteromonadales</taxon>
        <taxon>Idiomarinaceae</taxon>
        <taxon>Idiomarina</taxon>
    </lineage>
</organism>
<dbReference type="RefSeq" id="WP_006955126.1">
    <property type="nucleotide sequence ID" value="NZ_DAIRLQ010000003.1"/>
</dbReference>
<dbReference type="GO" id="GO:0032506">
    <property type="term" value="P:cytokinetic process"/>
    <property type="evidence" value="ECO:0007669"/>
    <property type="project" value="TreeGrafter"/>
</dbReference>
<dbReference type="Gene3D" id="3.30.70.1070">
    <property type="entry name" value="Sporulation related repeat"/>
    <property type="match status" value="1"/>
</dbReference>
<sequence length="177" mass="19027">MASRLQNRIVGSLILVALAVIILPDVLDGKKTEAVEDFETIPLKPEQSASLQAPTEFEPAPVEVAAEQSDEVTADEAPTMDAQKQVQAPKREMKSVTVTGEAFVIQLGAFSNRDSVLALQKQLQEKGFAVFIESGGSQGQLTKLMVGPDTSKHALEQQLAALKELTGLQGKVLNYKP</sequence>
<dbReference type="GO" id="GO:0030428">
    <property type="term" value="C:cell septum"/>
    <property type="evidence" value="ECO:0007669"/>
    <property type="project" value="TreeGrafter"/>
</dbReference>
<accession>A0A348WMB9</accession>
<evidence type="ECO:0000313" key="4">
    <source>
        <dbReference type="Proteomes" id="UP000262878"/>
    </source>
</evidence>
<dbReference type="PANTHER" id="PTHR38687:SF1">
    <property type="entry name" value="CELL DIVISION PROTEIN DEDD"/>
    <property type="match status" value="1"/>
</dbReference>
<evidence type="ECO:0000313" key="3">
    <source>
        <dbReference type="EMBL" id="HAR55681.1"/>
    </source>
</evidence>
<dbReference type="PANTHER" id="PTHR38687">
    <property type="entry name" value="CELL DIVISION PROTEIN DEDD-RELATED"/>
    <property type="match status" value="1"/>
</dbReference>
<dbReference type="Pfam" id="PF05036">
    <property type="entry name" value="SPOR"/>
    <property type="match status" value="1"/>
</dbReference>
<dbReference type="InterPro" id="IPR007730">
    <property type="entry name" value="SPOR-like_dom"/>
</dbReference>
<dbReference type="SUPFAM" id="SSF110997">
    <property type="entry name" value="Sporulation related repeat"/>
    <property type="match status" value="1"/>
</dbReference>
<protein>
    <submittedName>
        <fullName evidence="3">SPOR domain-containing protein</fullName>
    </submittedName>
</protein>
<reference evidence="3 4" key="1">
    <citation type="journal article" date="2018" name="Nat. Biotechnol.">
        <title>A standardized bacterial taxonomy based on genome phylogeny substantially revises the tree of life.</title>
        <authorList>
            <person name="Parks D.H."/>
            <person name="Chuvochina M."/>
            <person name="Waite D.W."/>
            <person name="Rinke C."/>
            <person name="Skarshewski A."/>
            <person name="Chaumeil P.A."/>
            <person name="Hugenholtz P."/>
        </authorList>
    </citation>
    <scope>NUCLEOTIDE SEQUENCE [LARGE SCALE GENOMIC DNA]</scope>
    <source>
        <strain evidence="3">UBA9360</strain>
    </source>
</reference>
<dbReference type="Proteomes" id="UP000262878">
    <property type="component" value="Unassembled WGS sequence"/>
</dbReference>